<protein>
    <submittedName>
        <fullName evidence="4">DNA-binding response regulator</fullName>
    </submittedName>
</protein>
<sequence>MRAVVIDDEIRARNLLKTLISENCPKIQEVYLAKSLLEGVALIEKENPQIVFLDIDMPEHSGLEILNYIEKELVDFEIVFTTAHSEYALQAFQLAAIDYLLKPLRPKQLKAAVEKCIDIIGKSKINDRLVELKTSLSAHQFEKIALPVSDGIKFINFKELVLFEADGMYTKIYTISDGEIMISKPLKHFVELLHNIAFFFRPHRSFLINLSFIKQYVKTDGGYIVLDNGKTVSISNDKKEAFLKLVSGM</sequence>
<feature type="domain" description="Response regulatory" evidence="2">
    <location>
        <begin position="2"/>
        <end position="117"/>
    </location>
</feature>
<dbReference type="Pfam" id="PF00072">
    <property type="entry name" value="Response_reg"/>
    <property type="match status" value="1"/>
</dbReference>
<dbReference type="EMBL" id="NBWU01000001">
    <property type="protein sequence ID" value="PCE66292.1"/>
    <property type="molecule type" value="Genomic_DNA"/>
</dbReference>
<dbReference type="InterPro" id="IPR001789">
    <property type="entry name" value="Sig_transdc_resp-reg_receiver"/>
</dbReference>
<evidence type="ECO:0000256" key="1">
    <source>
        <dbReference type="PROSITE-ProRule" id="PRU00169"/>
    </source>
</evidence>
<dbReference type="SMART" id="SM00850">
    <property type="entry name" value="LytTR"/>
    <property type="match status" value="1"/>
</dbReference>
<proteinExistence type="predicted"/>
<dbReference type="SMART" id="SM00448">
    <property type="entry name" value="REC"/>
    <property type="match status" value="1"/>
</dbReference>
<feature type="domain" description="HTH LytTR-type" evidence="3">
    <location>
        <begin position="144"/>
        <end position="235"/>
    </location>
</feature>
<name>A0A2A4GEW8_9FLAO</name>
<keyword evidence="1" id="KW-0597">Phosphoprotein</keyword>
<dbReference type="OrthoDB" id="2168082at2"/>
<evidence type="ECO:0000313" key="5">
    <source>
        <dbReference type="Proteomes" id="UP000219559"/>
    </source>
</evidence>
<dbReference type="AlphaFoldDB" id="A0A2A4GEW8"/>
<organism evidence="4 5">
    <name type="scientific">Sediminicola luteus</name>
    <dbReference type="NCBI Taxonomy" id="319238"/>
    <lineage>
        <taxon>Bacteria</taxon>
        <taxon>Pseudomonadati</taxon>
        <taxon>Bacteroidota</taxon>
        <taxon>Flavobacteriia</taxon>
        <taxon>Flavobacteriales</taxon>
        <taxon>Flavobacteriaceae</taxon>
        <taxon>Sediminicola</taxon>
    </lineage>
</organism>
<dbReference type="PANTHER" id="PTHR37299">
    <property type="entry name" value="TRANSCRIPTIONAL REGULATOR-RELATED"/>
    <property type="match status" value="1"/>
</dbReference>
<dbReference type="InterPro" id="IPR011006">
    <property type="entry name" value="CheY-like_superfamily"/>
</dbReference>
<evidence type="ECO:0000259" key="3">
    <source>
        <dbReference type="PROSITE" id="PS50930"/>
    </source>
</evidence>
<accession>A0A2A4GEW8</accession>
<dbReference type="PROSITE" id="PS50110">
    <property type="entry name" value="RESPONSE_REGULATORY"/>
    <property type="match status" value="1"/>
</dbReference>
<dbReference type="GO" id="GO:0000156">
    <property type="term" value="F:phosphorelay response regulator activity"/>
    <property type="evidence" value="ECO:0007669"/>
    <property type="project" value="InterPro"/>
</dbReference>
<reference evidence="4 5" key="1">
    <citation type="submission" date="2017-04" db="EMBL/GenBank/DDBJ databases">
        <title>A new member of the family Flavobacteriaceae isolated from ascidians.</title>
        <authorList>
            <person name="Chen L."/>
        </authorList>
    </citation>
    <scope>NUCLEOTIDE SEQUENCE [LARGE SCALE GENOMIC DNA]</scope>
    <source>
        <strain evidence="4 5">HQA918</strain>
    </source>
</reference>
<dbReference type="PROSITE" id="PS50930">
    <property type="entry name" value="HTH_LYTTR"/>
    <property type="match status" value="1"/>
</dbReference>
<feature type="modified residue" description="4-aspartylphosphate" evidence="1">
    <location>
        <position position="54"/>
    </location>
</feature>
<comment type="caution">
    <text evidence="4">The sequence shown here is derived from an EMBL/GenBank/DDBJ whole genome shotgun (WGS) entry which is preliminary data.</text>
</comment>
<dbReference type="PANTHER" id="PTHR37299:SF1">
    <property type="entry name" value="STAGE 0 SPORULATION PROTEIN A HOMOLOG"/>
    <property type="match status" value="1"/>
</dbReference>
<dbReference type="Pfam" id="PF04397">
    <property type="entry name" value="LytTR"/>
    <property type="match status" value="1"/>
</dbReference>
<keyword evidence="4" id="KW-0238">DNA-binding</keyword>
<dbReference type="InterPro" id="IPR046947">
    <property type="entry name" value="LytR-like"/>
</dbReference>
<gene>
    <name evidence="4" type="ORF">B7P33_03055</name>
</gene>
<keyword evidence="5" id="KW-1185">Reference proteome</keyword>
<dbReference type="Gene3D" id="2.40.50.1020">
    <property type="entry name" value="LytTr DNA-binding domain"/>
    <property type="match status" value="1"/>
</dbReference>
<evidence type="ECO:0000259" key="2">
    <source>
        <dbReference type="PROSITE" id="PS50110"/>
    </source>
</evidence>
<dbReference type="SUPFAM" id="SSF52172">
    <property type="entry name" value="CheY-like"/>
    <property type="match status" value="1"/>
</dbReference>
<dbReference type="Proteomes" id="UP000219559">
    <property type="component" value="Unassembled WGS sequence"/>
</dbReference>
<evidence type="ECO:0000313" key="4">
    <source>
        <dbReference type="EMBL" id="PCE66292.1"/>
    </source>
</evidence>
<dbReference type="RefSeq" id="WP_097441814.1">
    <property type="nucleotide sequence ID" value="NZ_NBWU01000001.1"/>
</dbReference>
<dbReference type="InterPro" id="IPR007492">
    <property type="entry name" value="LytTR_DNA-bd_dom"/>
</dbReference>
<dbReference type="GO" id="GO:0003677">
    <property type="term" value="F:DNA binding"/>
    <property type="evidence" value="ECO:0007669"/>
    <property type="project" value="UniProtKB-KW"/>
</dbReference>
<dbReference type="Gene3D" id="3.40.50.2300">
    <property type="match status" value="1"/>
</dbReference>